<dbReference type="EMBL" id="OOIN01000001">
    <property type="protein sequence ID" value="SPO19700.1"/>
    <property type="molecule type" value="Genomic_DNA"/>
</dbReference>
<evidence type="ECO:0000256" key="3">
    <source>
        <dbReference type="ARBA" id="ARBA00022989"/>
    </source>
</evidence>
<dbReference type="PANTHER" id="PTHR15549">
    <property type="entry name" value="PAIRED IMMUNOGLOBULIN-LIKE TYPE 2 RECEPTOR"/>
    <property type="match status" value="1"/>
</dbReference>
<dbReference type="GO" id="GO:0071944">
    <property type="term" value="C:cell periphery"/>
    <property type="evidence" value="ECO:0007669"/>
    <property type="project" value="UniProtKB-ARBA"/>
</dbReference>
<keyword evidence="4 6" id="KW-0472">Membrane</keyword>
<keyword evidence="9" id="KW-1185">Reference proteome</keyword>
<feature type="transmembrane region" description="Helical" evidence="6">
    <location>
        <begin position="230"/>
        <end position="252"/>
    </location>
</feature>
<dbReference type="OrthoDB" id="2555614at2759"/>
<dbReference type="Proteomes" id="UP000324022">
    <property type="component" value="Unassembled WGS sequence"/>
</dbReference>
<evidence type="ECO:0000313" key="8">
    <source>
        <dbReference type="EMBL" id="SPO19700.1"/>
    </source>
</evidence>
<gene>
    <name evidence="8" type="ORF">UTRI_00088_B</name>
</gene>
<keyword evidence="7" id="KW-0732">Signal</keyword>
<evidence type="ECO:0000256" key="2">
    <source>
        <dbReference type="ARBA" id="ARBA00022692"/>
    </source>
</evidence>
<feature type="compositionally biased region" description="Polar residues" evidence="5">
    <location>
        <begin position="397"/>
        <end position="413"/>
    </location>
</feature>
<evidence type="ECO:0000256" key="5">
    <source>
        <dbReference type="SAM" id="MobiDB-lite"/>
    </source>
</evidence>
<feature type="region of interest" description="Disordered" evidence="5">
    <location>
        <begin position="395"/>
        <end position="470"/>
    </location>
</feature>
<accession>A0A5C3DQC5</accession>
<keyword evidence="3 6" id="KW-1133">Transmembrane helix</keyword>
<feature type="region of interest" description="Disordered" evidence="5">
    <location>
        <begin position="488"/>
        <end position="541"/>
    </location>
</feature>
<feature type="chain" id="PRO_5022892678" evidence="7">
    <location>
        <begin position="29"/>
        <end position="541"/>
    </location>
</feature>
<feature type="region of interest" description="Disordered" evidence="5">
    <location>
        <begin position="321"/>
        <end position="341"/>
    </location>
</feature>
<proteinExistence type="predicted"/>
<evidence type="ECO:0000256" key="4">
    <source>
        <dbReference type="ARBA" id="ARBA00023136"/>
    </source>
</evidence>
<feature type="signal peptide" evidence="7">
    <location>
        <begin position="1"/>
        <end position="28"/>
    </location>
</feature>
<keyword evidence="2 6" id="KW-0812">Transmembrane</keyword>
<reference evidence="8 9" key="1">
    <citation type="submission" date="2018-03" db="EMBL/GenBank/DDBJ databases">
        <authorList>
            <person name="Guldener U."/>
        </authorList>
    </citation>
    <scope>NUCLEOTIDE SEQUENCE [LARGE SCALE GENOMIC DNA]</scope>
    <source>
        <strain evidence="8 9">NBRC100155</strain>
    </source>
</reference>
<evidence type="ECO:0000256" key="7">
    <source>
        <dbReference type="SAM" id="SignalP"/>
    </source>
</evidence>
<feature type="compositionally biased region" description="Polar residues" evidence="5">
    <location>
        <begin position="441"/>
        <end position="470"/>
    </location>
</feature>
<dbReference type="AlphaFoldDB" id="A0A5C3DQC5"/>
<evidence type="ECO:0000313" key="9">
    <source>
        <dbReference type="Proteomes" id="UP000324022"/>
    </source>
</evidence>
<sequence length="541" mass="56658">MRKSSPIILRLSTLATLLISLFTLQAQALDFSVGLINCTELAWTATLSQTEWSVASYVELFFVSTQGARNYSLLYSALNGGAFPTPGSYSKVTYFGDTVLSGTYRIGIGLADMNGNILTTTTSSQGTVQVTDVDSKSFIFDNCAGGTSSASGTAIAISSSASSPSATTTSASSALTTATSAPTLSSNPIVSSSTIPAATSTTSAAVNPVNSLSSASSSTLPTNHSVNKGAIAGGVIGGLVLLLVAFALIRWCSSRRRTRRLSLAAHRMSALRSPSLSEKHAGSPKADGAASPESHQRKTARVYASGDTCEVAALGRLSVGSRRRSGGITPRSVSHGGDDVPMTNALAQDPSGEQEIKVVRVPFHLTPAQQVATPHESVALDPTATYHSAATPYLPLTRTTSTPQQPRSFSTDNFVPPYPQPYPSEPSHSRSKSQPLVLDLPTTTITPQLSPTGSTFQGKTIRPSHSNSNFKIPRVSVPAYLAGGESVEAEPGLEESISRQMSRSSSMRRMSTGGATFVSVDEDPFVDTPQEDRNQYGSTFG</sequence>
<organism evidence="8 9">
    <name type="scientific">Ustilago trichophora</name>
    <dbReference type="NCBI Taxonomy" id="86804"/>
    <lineage>
        <taxon>Eukaryota</taxon>
        <taxon>Fungi</taxon>
        <taxon>Dikarya</taxon>
        <taxon>Basidiomycota</taxon>
        <taxon>Ustilaginomycotina</taxon>
        <taxon>Ustilaginomycetes</taxon>
        <taxon>Ustilaginales</taxon>
        <taxon>Ustilaginaceae</taxon>
        <taxon>Ustilago</taxon>
    </lineage>
</organism>
<comment type="subcellular location">
    <subcellularLocation>
        <location evidence="1">Membrane</location>
        <topology evidence="1">Single-pass membrane protein</topology>
    </subcellularLocation>
</comment>
<dbReference type="GO" id="GO:0016020">
    <property type="term" value="C:membrane"/>
    <property type="evidence" value="ECO:0007669"/>
    <property type="project" value="UniProtKB-SubCell"/>
</dbReference>
<feature type="compositionally biased region" description="Low complexity" evidence="5">
    <location>
        <begin position="498"/>
        <end position="511"/>
    </location>
</feature>
<dbReference type="InterPro" id="IPR051694">
    <property type="entry name" value="Immunoregulatory_rcpt-like"/>
</dbReference>
<name>A0A5C3DQC5_9BASI</name>
<evidence type="ECO:0000256" key="6">
    <source>
        <dbReference type="SAM" id="Phobius"/>
    </source>
</evidence>
<evidence type="ECO:0000256" key="1">
    <source>
        <dbReference type="ARBA" id="ARBA00004167"/>
    </source>
</evidence>
<feature type="region of interest" description="Disordered" evidence="5">
    <location>
        <begin position="268"/>
        <end position="302"/>
    </location>
</feature>
<protein>
    <submittedName>
        <fullName evidence="8">Uncharacterized protein</fullName>
    </submittedName>
</protein>